<feature type="transmembrane region" description="Helical" evidence="1">
    <location>
        <begin position="6"/>
        <end position="26"/>
    </location>
</feature>
<dbReference type="EMBL" id="CP150096">
    <property type="protein sequence ID" value="WZN45584.1"/>
    <property type="molecule type" value="Genomic_DNA"/>
</dbReference>
<evidence type="ECO:0008006" key="4">
    <source>
        <dbReference type="Google" id="ProtNLM"/>
    </source>
</evidence>
<keyword evidence="3" id="KW-1185">Reference proteome</keyword>
<organism evidence="2 3">
    <name type="scientific">Chitinophaga caseinilytica</name>
    <dbReference type="NCBI Taxonomy" id="2267521"/>
    <lineage>
        <taxon>Bacteria</taxon>
        <taxon>Pseudomonadati</taxon>
        <taxon>Bacteroidota</taxon>
        <taxon>Chitinophagia</taxon>
        <taxon>Chitinophagales</taxon>
        <taxon>Chitinophagaceae</taxon>
        <taxon>Chitinophaga</taxon>
    </lineage>
</organism>
<evidence type="ECO:0000313" key="2">
    <source>
        <dbReference type="EMBL" id="WZN45584.1"/>
    </source>
</evidence>
<evidence type="ECO:0000313" key="3">
    <source>
        <dbReference type="Proteomes" id="UP001449657"/>
    </source>
</evidence>
<name>A0ABZ2Z1G2_9BACT</name>
<protein>
    <recommendedName>
        <fullName evidence="4">MAPEG family protein</fullName>
    </recommendedName>
</protein>
<keyword evidence="1" id="KW-0472">Membrane</keyword>
<feature type="transmembrane region" description="Helical" evidence="1">
    <location>
        <begin position="46"/>
        <end position="65"/>
    </location>
</feature>
<dbReference type="Proteomes" id="UP001449657">
    <property type="component" value="Chromosome"/>
</dbReference>
<keyword evidence="1" id="KW-0812">Transmembrane</keyword>
<sequence length="123" mass="14163">MQTLVIICGVYSLGFAGFHIAFWKLFGWKKDLGNLRFYNKAIMQILNLRLIYVFAFTAAVCFIFPRELATTALGKTFLAGNALFWLGRTIEQFIFLQHNSRMVRILTGIFILGFILFLLPVIF</sequence>
<dbReference type="RefSeq" id="WP_341840336.1">
    <property type="nucleotide sequence ID" value="NZ_CP149792.1"/>
</dbReference>
<proteinExistence type="predicted"/>
<feature type="transmembrane region" description="Helical" evidence="1">
    <location>
        <begin position="103"/>
        <end position="122"/>
    </location>
</feature>
<keyword evidence="1" id="KW-1133">Transmembrane helix</keyword>
<evidence type="ECO:0000256" key="1">
    <source>
        <dbReference type="SAM" id="Phobius"/>
    </source>
</evidence>
<accession>A0ABZ2Z1G2</accession>
<gene>
    <name evidence="2" type="ORF">WJU22_22040</name>
</gene>
<reference evidence="2 3" key="1">
    <citation type="submission" date="2024-03" db="EMBL/GenBank/DDBJ databases">
        <title>Chitinophaga caseinilytica sp. nov., a casein hydrolysing bacterium isolated from forest soil.</title>
        <authorList>
            <person name="Lee D.S."/>
            <person name="Han D.M."/>
            <person name="Baek J.H."/>
            <person name="Choi D.G."/>
            <person name="Jeon J.H."/>
            <person name="Jeon C.O."/>
        </authorList>
    </citation>
    <scope>NUCLEOTIDE SEQUENCE [LARGE SCALE GENOMIC DNA]</scope>
    <source>
        <strain evidence="2 3">KACC 19118</strain>
    </source>
</reference>